<dbReference type="InterPro" id="IPR046739">
    <property type="entry name" value="DUF6789"/>
</dbReference>
<dbReference type="Proteomes" id="UP001552427">
    <property type="component" value="Unassembled WGS sequence"/>
</dbReference>
<name>A0ABV3HIQ0_9ACTN</name>
<feature type="transmembrane region" description="Helical" evidence="1">
    <location>
        <begin position="124"/>
        <end position="143"/>
    </location>
</feature>
<keyword evidence="3" id="KW-1185">Reference proteome</keyword>
<dbReference type="RefSeq" id="WP_364462488.1">
    <property type="nucleotide sequence ID" value="NZ_JBFARM010000018.1"/>
</dbReference>
<comment type="caution">
    <text evidence="2">The sequence shown here is derived from an EMBL/GenBank/DDBJ whole genome shotgun (WGS) entry which is preliminary data.</text>
</comment>
<evidence type="ECO:0000256" key="1">
    <source>
        <dbReference type="SAM" id="Phobius"/>
    </source>
</evidence>
<accession>A0ABV3HIQ0</accession>
<feature type="transmembrane region" description="Helical" evidence="1">
    <location>
        <begin position="85"/>
        <end position="104"/>
    </location>
</feature>
<dbReference type="EMBL" id="JBFARM010000018">
    <property type="protein sequence ID" value="MEV4292421.1"/>
    <property type="molecule type" value="Genomic_DNA"/>
</dbReference>
<reference evidence="2 3" key="1">
    <citation type="submission" date="2024-06" db="EMBL/GenBank/DDBJ databases">
        <title>The Natural Products Discovery Center: Release of the First 8490 Sequenced Strains for Exploring Actinobacteria Biosynthetic Diversity.</title>
        <authorList>
            <person name="Kalkreuter E."/>
            <person name="Kautsar S.A."/>
            <person name="Yang D."/>
            <person name="Bader C.D."/>
            <person name="Teijaro C.N."/>
            <person name="Fluegel L."/>
            <person name="Davis C.M."/>
            <person name="Simpson J.R."/>
            <person name="Lauterbach L."/>
            <person name="Steele A.D."/>
            <person name="Gui C."/>
            <person name="Meng S."/>
            <person name="Li G."/>
            <person name="Viehrig K."/>
            <person name="Ye F."/>
            <person name="Su P."/>
            <person name="Kiefer A.F."/>
            <person name="Nichols A."/>
            <person name="Cepeda A.J."/>
            <person name="Yan W."/>
            <person name="Fan B."/>
            <person name="Jiang Y."/>
            <person name="Adhikari A."/>
            <person name="Zheng C.-J."/>
            <person name="Schuster L."/>
            <person name="Cowan T.M."/>
            <person name="Smanski M.J."/>
            <person name="Chevrette M.G."/>
            <person name="De Carvalho L.P.S."/>
            <person name="Shen B."/>
        </authorList>
    </citation>
    <scope>NUCLEOTIDE SEQUENCE [LARGE SCALE GENOMIC DNA]</scope>
    <source>
        <strain evidence="2 3">NPDC049574</strain>
    </source>
</reference>
<evidence type="ECO:0000313" key="3">
    <source>
        <dbReference type="Proteomes" id="UP001552427"/>
    </source>
</evidence>
<keyword evidence="1" id="KW-0812">Transmembrane</keyword>
<protein>
    <submittedName>
        <fullName evidence="2">DUF6789 family protein</fullName>
    </submittedName>
</protein>
<dbReference type="Pfam" id="PF20587">
    <property type="entry name" value="DUF6789"/>
    <property type="match status" value="1"/>
</dbReference>
<keyword evidence="1" id="KW-1133">Transmembrane helix</keyword>
<organism evidence="2 3">
    <name type="scientific">Nonomuraea bangladeshensis</name>
    <dbReference type="NCBI Taxonomy" id="404385"/>
    <lineage>
        <taxon>Bacteria</taxon>
        <taxon>Bacillati</taxon>
        <taxon>Actinomycetota</taxon>
        <taxon>Actinomycetes</taxon>
        <taxon>Streptosporangiales</taxon>
        <taxon>Streptosporangiaceae</taxon>
        <taxon>Nonomuraea</taxon>
    </lineage>
</organism>
<keyword evidence="1" id="KW-0472">Membrane</keyword>
<feature type="transmembrane region" description="Helical" evidence="1">
    <location>
        <begin position="58"/>
        <end position="78"/>
    </location>
</feature>
<proteinExistence type="predicted"/>
<evidence type="ECO:0000313" key="2">
    <source>
        <dbReference type="EMBL" id="MEV4292421.1"/>
    </source>
</evidence>
<gene>
    <name evidence="2" type="ORF">AB0K40_43520</name>
</gene>
<sequence length="153" mass="16091">MLRNVMKGALGGTAATATMSLVMLAGSRMGLMPDQPPKRIVRAMLPGHRHRVKPGEGVAGALAHFGFGITAGSLYGLLTRGRHTPAPLGAGYALAIWFSSYQGWIPRLGILPPAGRDRPGRRAVMIAGHLVYGTTLALALNRLNARTGDSEPS</sequence>